<feature type="chain" id="PRO_5019338177" description="DUF3887 domain-containing protein" evidence="1">
    <location>
        <begin position="20"/>
        <end position="139"/>
    </location>
</feature>
<keyword evidence="3" id="KW-1185">Reference proteome</keyword>
<dbReference type="Gene3D" id="3.10.450.590">
    <property type="match status" value="1"/>
</dbReference>
<evidence type="ECO:0008006" key="4">
    <source>
        <dbReference type="Google" id="ProtNLM"/>
    </source>
</evidence>
<organism evidence="2 3">
    <name type="scientific">Pedobacter chitinilyticus</name>
    <dbReference type="NCBI Taxonomy" id="2233776"/>
    <lineage>
        <taxon>Bacteria</taxon>
        <taxon>Pseudomonadati</taxon>
        <taxon>Bacteroidota</taxon>
        <taxon>Sphingobacteriia</taxon>
        <taxon>Sphingobacteriales</taxon>
        <taxon>Sphingobacteriaceae</taxon>
        <taxon>Pedobacter</taxon>
    </lineage>
</organism>
<feature type="signal peptide" evidence="1">
    <location>
        <begin position="1"/>
        <end position="19"/>
    </location>
</feature>
<dbReference type="RefSeq" id="WP_113647084.1">
    <property type="nucleotide sequence ID" value="NZ_QMHN01000002.1"/>
</dbReference>
<dbReference type="EMBL" id="SAYW01000002">
    <property type="protein sequence ID" value="RWU08569.1"/>
    <property type="molecule type" value="Genomic_DNA"/>
</dbReference>
<dbReference type="OrthoDB" id="799876at2"/>
<reference evidence="2 3" key="1">
    <citation type="submission" date="2018-06" db="EMBL/GenBank/DDBJ databases">
        <title>Pedobacter endophyticus sp. nov., an endophytic bacterium isolated from a leaf of Triticum aestivum.</title>
        <authorList>
            <person name="Zhang L."/>
        </authorList>
    </citation>
    <scope>NUCLEOTIDE SEQUENCE [LARGE SCALE GENOMIC DNA]</scope>
    <source>
        <strain evidence="2 3">CM134L-2</strain>
    </source>
</reference>
<evidence type="ECO:0000313" key="3">
    <source>
        <dbReference type="Proteomes" id="UP000284120"/>
    </source>
</evidence>
<evidence type="ECO:0000256" key="1">
    <source>
        <dbReference type="SAM" id="SignalP"/>
    </source>
</evidence>
<gene>
    <name evidence="2" type="ORF">DPV69_09365</name>
</gene>
<protein>
    <recommendedName>
        <fullName evidence="4">DUF3887 domain-containing protein</fullName>
    </recommendedName>
</protein>
<comment type="caution">
    <text evidence="2">The sequence shown here is derived from an EMBL/GenBank/DDBJ whole genome shotgun (WGS) entry which is preliminary data.</text>
</comment>
<dbReference type="Proteomes" id="UP000284120">
    <property type="component" value="Unassembled WGS sequence"/>
</dbReference>
<sequence>MKKIIFVALFSLISFSLCAQNKKVDNVLKQWVACFNKQDYQKAYDLYAPFYKDKVSLDSFTKNMKMVYGMMMGEINEIKFISFNGQYYKFILYAKSNQIEADVTLIVDNEYKFRYFNFDGIGGRGNPPPVGGNLRTTGR</sequence>
<proteinExistence type="predicted"/>
<name>A0A443YX55_9SPHI</name>
<accession>A0A443YX55</accession>
<keyword evidence="1" id="KW-0732">Signal</keyword>
<evidence type="ECO:0000313" key="2">
    <source>
        <dbReference type="EMBL" id="RWU08569.1"/>
    </source>
</evidence>
<dbReference type="AlphaFoldDB" id="A0A443YX55"/>